<organism evidence="3 4">
    <name type="scientific">Dialister invisus</name>
    <dbReference type="NCBI Taxonomy" id="218538"/>
    <lineage>
        <taxon>Bacteria</taxon>
        <taxon>Bacillati</taxon>
        <taxon>Bacillota</taxon>
        <taxon>Negativicutes</taxon>
        <taxon>Veillonellales</taxon>
        <taxon>Veillonellaceae</taxon>
        <taxon>Dialister</taxon>
    </lineage>
</organism>
<dbReference type="Pfam" id="PF22886">
    <property type="entry name" value="DUF7021"/>
    <property type="match status" value="1"/>
</dbReference>
<dbReference type="EMBL" id="JABZMK010000031">
    <property type="protein sequence ID" value="MBF1129524.1"/>
    <property type="molecule type" value="Genomic_DNA"/>
</dbReference>
<reference evidence="3" key="1">
    <citation type="submission" date="2020-04" db="EMBL/GenBank/DDBJ databases">
        <title>Deep metagenomics examines the oral microbiome during advanced dental caries in children, revealing novel taxa and co-occurrences with host molecules.</title>
        <authorList>
            <person name="Baker J.L."/>
            <person name="Morton J.T."/>
            <person name="Dinis M."/>
            <person name="Alvarez R."/>
            <person name="Tran N.C."/>
            <person name="Knight R."/>
            <person name="Edlund A."/>
        </authorList>
    </citation>
    <scope>NUCLEOTIDE SEQUENCE</scope>
    <source>
        <strain evidence="3">JCVI_32_bin.14</strain>
    </source>
</reference>
<feature type="domain" description="DUF2262" evidence="1">
    <location>
        <begin position="142"/>
        <end position="271"/>
    </location>
</feature>
<proteinExistence type="predicted"/>
<protein>
    <submittedName>
        <fullName evidence="3">DUF2262 domain-containing protein</fullName>
    </submittedName>
</protein>
<name>A0A930FPA6_9FIRM</name>
<evidence type="ECO:0000259" key="2">
    <source>
        <dbReference type="Pfam" id="PF22886"/>
    </source>
</evidence>
<dbReference type="Pfam" id="PF10020">
    <property type="entry name" value="DUF2262"/>
    <property type="match status" value="1"/>
</dbReference>
<feature type="domain" description="DUF7021" evidence="2">
    <location>
        <begin position="6"/>
        <end position="128"/>
    </location>
</feature>
<evidence type="ECO:0000313" key="3">
    <source>
        <dbReference type="EMBL" id="MBF1129524.1"/>
    </source>
</evidence>
<evidence type="ECO:0000313" key="4">
    <source>
        <dbReference type="Proteomes" id="UP000757890"/>
    </source>
</evidence>
<dbReference type="InterPro" id="IPR019260">
    <property type="entry name" value="DUF2262"/>
</dbReference>
<evidence type="ECO:0000259" key="1">
    <source>
        <dbReference type="Pfam" id="PF10020"/>
    </source>
</evidence>
<dbReference type="InterPro" id="IPR054286">
    <property type="entry name" value="DUF7021"/>
</dbReference>
<dbReference type="AlphaFoldDB" id="A0A930FPA6"/>
<dbReference type="Proteomes" id="UP000757890">
    <property type="component" value="Unassembled WGS sequence"/>
</dbReference>
<gene>
    <name evidence="3" type="ORF">HXL70_05695</name>
</gene>
<sequence>MGIVRVKEFEEEFEQEEIEIYALLREAPNGAAAYLKDYLRPLVYTDATVDCKTGALDRREGILTWLISSDREAGWGYDFKQYGIYRLLVRKAKIKPLDENRVASWNNRYLVLKVLEWDAGQKELEALATYLQQPKYIHTQRGDFLLDRQYKWYEMKTPDCEFTLDADEGADETCEAALAAYKKHEMNVPELDRQLRTYAADHMLDTANDWLGDADEEPITADQFADRITLSGLAFRNDGSIEAYYDDGDIFWGHCIIVRMDKNGNIEDAEIAG</sequence>
<accession>A0A930FPA6</accession>
<comment type="caution">
    <text evidence="3">The sequence shown here is derived from an EMBL/GenBank/DDBJ whole genome shotgun (WGS) entry which is preliminary data.</text>
</comment>